<evidence type="ECO:0000313" key="1">
    <source>
        <dbReference type="EMBL" id="GAA4352907.1"/>
    </source>
</evidence>
<dbReference type="EMBL" id="BAABGJ010000076">
    <property type="protein sequence ID" value="GAA4352907.1"/>
    <property type="molecule type" value="Genomic_DNA"/>
</dbReference>
<protein>
    <recommendedName>
        <fullName evidence="3">SIR2-like domain-containing protein</fullName>
    </recommendedName>
</protein>
<name>A0ABP8I7T4_9BURK</name>
<evidence type="ECO:0000313" key="2">
    <source>
        <dbReference type="Proteomes" id="UP001500975"/>
    </source>
</evidence>
<dbReference type="InterPro" id="IPR029035">
    <property type="entry name" value="DHS-like_NAD/FAD-binding_dom"/>
</dbReference>
<reference evidence="2" key="1">
    <citation type="journal article" date="2019" name="Int. J. Syst. Evol. Microbiol.">
        <title>The Global Catalogue of Microorganisms (GCM) 10K type strain sequencing project: providing services to taxonomists for standard genome sequencing and annotation.</title>
        <authorList>
            <consortium name="The Broad Institute Genomics Platform"/>
            <consortium name="The Broad Institute Genome Sequencing Center for Infectious Disease"/>
            <person name="Wu L."/>
            <person name="Ma J."/>
        </authorList>
    </citation>
    <scope>NUCLEOTIDE SEQUENCE [LARGE SCALE GENOMIC DNA]</scope>
    <source>
        <strain evidence="2">JCM 17804</strain>
    </source>
</reference>
<dbReference type="Pfam" id="PF13289">
    <property type="entry name" value="SIR2_2"/>
    <property type="match status" value="1"/>
</dbReference>
<dbReference type="Proteomes" id="UP001500975">
    <property type="component" value="Unassembled WGS sequence"/>
</dbReference>
<dbReference type="RefSeq" id="WP_345540460.1">
    <property type="nucleotide sequence ID" value="NZ_BAABGJ010000076.1"/>
</dbReference>
<gene>
    <name evidence="1" type="ORF">GCM10023165_42730</name>
</gene>
<dbReference type="SUPFAM" id="SSF52467">
    <property type="entry name" value="DHS-like NAD/FAD-binding domain"/>
    <property type="match status" value="1"/>
</dbReference>
<evidence type="ECO:0008006" key="3">
    <source>
        <dbReference type="Google" id="ProtNLM"/>
    </source>
</evidence>
<sequence length="369" mass="41663">MRPLKFDPEATIEEIAGIGRNAGFDAVLDDKEDDAIQVVCRRADGAEIPLANPARAFYFGDRILYTEEARRHDLGEKQKTLNTDIFPRNERRFDELKRACQRGFVIPFVGAGMSKSAGCPEWKEYLLNLCPEAGLDKDTMRQRLEDYGDYEGVMHDLVTKLGENRFNQDFERDFNPPGEVAGAVLRLPDLFDSCTITTNFDRILEKAYEKCGKSFVEKTTGRGPVGSINAFYRAIPAGDRHLLKLHGNLTNAAERVLNKAEYDDAYGNDGNIHFDRPVPKLLRRLYTSFSFLFLGCSLSYDRTIQTFAKIAQDMGADSLPHHYAILASPNDPAKKASLEQRLADAHISAIWFPEGEYQHIEQMLELLLA</sequence>
<keyword evidence="2" id="KW-1185">Reference proteome</keyword>
<organism evidence="1 2">
    <name type="scientific">Variovorax defluvii</name>
    <dbReference type="NCBI Taxonomy" id="913761"/>
    <lineage>
        <taxon>Bacteria</taxon>
        <taxon>Pseudomonadati</taxon>
        <taxon>Pseudomonadota</taxon>
        <taxon>Betaproteobacteria</taxon>
        <taxon>Burkholderiales</taxon>
        <taxon>Comamonadaceae</taxon>
        <taxon>Variovorax</taxon>
    </lineage>
</organism>
<proteinExistence type="predicted"/>
<comment type="caution">
    <text evidence="1">The sequence shown here is derived from an EMBL/GenBank/DDBJ whole genome shotgun (WGS) entry which is preliminary data.</text>
</comment>
<accession>A0ABP8I7T4</accession>